<dbReference type="RefSeq" id="WP_154571775.1">
    <property type="nucleotide sequence ID" value="NZ_JAQDDW010000012.1"/>
</dbReference>
<evidence type="ECO:0000256" key="1">
    <source>
        <dbReference type="SAM" id="MobiDB-lite"/>
    </source>
</evidence>
<evidence type="ECO:0008006" key="4">
    <source>
        <dbReference type="Google" id="ProtNLM"/>
    </source>
</evidence>
<dbReference type="AlphaFoldDB" id="A0A6A8M7N9"/>
<comment type="caution">
    <text evidence="3">The sequence shown here is derived from an EMBL/GenBank/DDBJ whole genome shotgun (WGS) entry which is preliminary data.</text>
</comment>
<keyword evidence="2" id="KW-0472">Membrane</keyword>
<feature type="transmembrane region" description="Helical" evidence="2">
    <location>
        <begin position="20"/>
        <end position="40"/>
    </location>
</feature>
<evidence type="ECO:0000256" key="2">
    <source>
        <dbReference type="SAM" id="Phobius"/>
    </source>
</evidence>
<proteinExistence type="predicted"/>
<name>A0A6A8M7N9_9FIRM</name>
<sequence length="195" mass="20890">MNPVRKVKNKINSQEGATLLIGLFFFIMCAVVAVIILAAATTASGSVGTLTSSQQAYYSATSAARVIKSQLQDKNNVVDLKKDSPAGAPADFHQLLVNGAASASQGNTVNYDMSFSLFNTGAEDVMKNVKGTFTMYGGGDSHNQYDIEINLAYYDKNKKICNYVVDAEASPERDSSGNVISVRWPDPQIKGGSMK</sequence>
<evidence type="ECO:0000313" key="3">
    <source>
        <dbReference type="EMBL" id="MST68309.1"/>
    </source>
</evidence>
<dbReference type="EMBL" id="VUNB01000001">
    <property type="protein sequence ID" value="MST68309.1"/>
    <property type="molecule type" value="Genomic_DNA"/>
</dbReference>
<keyword evidence="2" id="KW-0812">Transmembrane</keyword>
<reference evidence="3" key="1">
    <citation type="submission" date="2019-09" db="EMBL/GenBank/DDBJ databases">
        <title>In-depth cultivation of the pig gut microbiome towards novel bacterial diversity and tailored functional studies.</title>
        <authorList>
            <person name="Wylensek D."/>
            <person name="Hitch T.C.A."/>
            <person name="Clavel T."/>
        </authorList>
    </citation>
    <scope>NUCLEOTIDE SEQUENCE</scope>
    <source>
        <strain evidence="3">RF-744-FAT-WT-3</strain>
    </source>
</reference>
<protein>
    <recommendedName>
        <fullName evidence="4">Type 4 fimbrial biogenesis protein PilX N-terminal domain-containing protein</fullName>
    </recommendedName>
</protein>
<organism evidence="3">
    <name type="scientific">Baileyella intestinalis</name>
    <dbReference type="NCBI Taxonomy" id="2606709"/>
    <lineage>
        <taxon>Bacteria</taxon>
        <taxon>Bacillati</taxon>
        <taxon>Bacillota</taxon>
        <taxon>Clostridia</taxon>
        <taxon>Peptostreptococcales</taxon>
        <taxon>Anaerovoracaceae</taxon>
        <taxon>Baileyella</taxon>
    </lineage>
</organism>
<accession>A0A6A8M7N9</accession>
<feature type="region of interest" description="Disordered" evidence="1">
    <location>
        <begin position="174"/>
        <end position="195"/>
    </location>
</feature>
<gene>
    <name evidence="3" type="ORF">FYJ66_01620</name>
</gene>
<keyword evidence="2" id="KW-1133">Transmembrane helix</keyword>